<dbReference type="KEGG" id="sbj:CF168_14795"/>
<dbReference type="RefSeq" id="WP_011716266.1">
    <property type="nucleotide sequence ID" value="NZ_CP022358.1"/>
</dbReference>
<evidence type="ECO:0000259" key="1">
    <source>
        <dbReference type="Pfam" id="PF16036"/>
    </source>
</evidence>
<proteinExistence type="predicted"/>
<dbReference type="AlphaFoldDB" id="A0A220UQT6"/>
<accession>A0A220UQT6</accession>
<reference evidence="2 3" key="1">
    <citation type="submission" date="2017-07" db="EMBL/GenBank/DDBJ databases">
        <title>Phenotypical and genomic characterization of a clinical isolate of Shewanella bicestrii sp. nov. producing an extended-spectrum beta-lactamase and a new oxacillinase variant.</title>
        <authorList>
            <person name="Jousset A.B."/>
            <person name="Bonnin R.A."/>
            <person name="Girlich D."/>
            <person name="Dabos L."/>
            <person name="Potron A."/>
            <person name="Dortet L."/>
            <person name="Glaser P."/>
            <person name="Naas T."/>
        </authorList>
    </citation>
    <scope>NUCLEOTIDE SEQUENCE [LARGE SCALE GENOMIC DNA]</scope>
    <source>
        <strain evidence="2 3">JAB-1</strain>
    </source>
</reference>
<sequence>MSHPSSILSVMLLKKRYLGALFGLMLPVAGYSATPAAIEKTMTSGLVEVGRGEMDWLWFNVYKATLMTTTGKYQSGIYPQLLDIEYYRDIEANDLLEATADQWRHLGYTKDEIANWLQLLKGIWPNVVPGDHLSFKLIDAQRSQFFFNGQPLGIIEEPKLAEAFLAIWLSTNTSQPTLRAQLLGEKSCDC</sequence>
<dbReference type="EMBL" id="CP022358">
    <property type="protein sequence ID" value="ASK70023.1"/>
    <property type="molecule type" value="Genomic_DNA"/>
</dbReference>
<gene>
    <name evidence="2" type="ORF">CF168_14795</name>
</gene>
<evidence type="ECO:0000313" key="3">
    <source>
        <dbReference type="Proteomes" id="UP000198367"/>
    </source>
</evidence>
<keyword evidence="3" id="KW-1185">Reference proteome</keyword>
<protein>
    <recommendedName>
        <fullName evidence="1">Chalcone isomerase domain-containing protein</fullName>
    </recommendedName>
</protein>
<dbReference type="Pfam" id="PF16036">
    <property type="entry name" value="Chalcone_3"/>
    <property type="match status" value="1"/>
</dbReference>
<feature type="domain" description="Chalcone isomerase" evidence="1">
    <location>
        <begin position="57"/>
        <end position="184"/>
    </location>
</feature>
<dbReference type="InterPro" id="IPR016087">
    <property type="entry name" value="Chalcone_isomerase"/>
</dbReference>
<name>A0A220UQT6_9GAMM</name>
<organism evidence="2 3">
    <name type="scientific">Shewanella bicestrii</name>
    <dbReference type="NCBI Taxonomy" id="2018305"/>
    <lineage>
        <taxon>Bacteria</taxon>
        <taxon>Pseudomonadati</taxon>
        <taxon>Pseudomonadota</taxon>
        <taxon>Gammaproteobacteria</taxon>
        <taxon>Alteromonadales</taxon>
        <taxon>Shewanellaceae</taxon>
        <taxon>Shewanella</taxon>
    </lineage>
</organism>
<evidence type="ECO:0000313" key="2">
    <source>
        <dbReference type="EMBL" id="ASK70023.1"/>
    </source>
</evidence>
<dbReference type="Proteomes" id="UP000198367">
    <property type="component" value="Chromosome"/>
</dbReference>